<feature type="transmembrane region" description="Helical" evidence="5">
    <location>
        <begin position="46"/>
        <end position="69"/>
    </location>
</feature>
<reference evidence="6" key="1">
    <citation type="submission" date="2021-12" db="EMBL/GenBank/DDBJ databases">
        <title>Prjna785345.</title>
        <authorList>
            <person name="Rujirawat T."/>
            <person name="Krajaejun T."/>
        </authorList>
    </citation>
    <scope>NUCLEOTIDE SEQUENCE</scope>
    <source>
        <strain evidence="6">Pi057C3</strain>
    </source>
</reference>
<evidence type="ECO:0000256" key="1">
    <source>
        <dbReference type="ARBA" id="ARBA00004141"/>
    </source>
</evidence>
<accession>A0AAD5LIZ1</accession>
<evidence type="ECO:0000256" key="5">
    <source>
        <dbReference type="SAM" id="Phobius"/>
    </source>
</evidence>
<feature type="transmembrane region" description="Helical" evidence="5">
    <location>
        <begin position="81"/>
        <end position="99"/>
    </location>
</feature>
<dbReference type="Pfam" id="PF00335">
    <property type="entry name" value="Tetraspanin"/>
    <property type="match status" value="1"/>
</dbReference>
<keyword evidence="3 5" id="KW-1133">Transmembrane helix</keyword>
<comment type="caution">
    <text evidence="6">The sequence shown here is derived from an EMBL/GenBank/DDBJ whole genome shotgun (WGS) entry which is preliminary data.</text>
</comment>
<protein>
    <submittedName>
        <fullName evidence="6">Uncharacterized protein</fullName>
    </submittedName>
</protein>
<dbReference type="EMBL" id="JAKCXM010000173">
    <property type="protein sequence ID" value="KAJ0399733.1"/>
    <property type="molecule type" value="Genomic_DNA"/>
</dbReference>
<keyword evidence="2 5" id="KW-0812">Transmembrane</keyword>
<dbReference type="InterPro" id="IPR018499">
    <property type="entry name" value="Tetraspanin/Peripherin"/>
</dbReference>
<dbReference type="Proteomes" id="UP001209570">
    <property type="component" value="Unassembled WGS sequence"/>
</dbReference>
<name>A0AAD5LIZ1_PYTIN</name>
<dbReference type="GO" id="GO:0016020">
    <property type="term" value="C:membrane"/>
    <property type="evidence" value="ECO:0007669"/>
    <property type="project" value="UniProtKB-SubCell"/>
</dbReference>
<comment type="subcellular location">
    <subcellularLocation>
        <location evidence="1">Membrane</location>
        <topology evidence="1">Multi-pass membrane protein</topology>
    </subcellularLocation>
</comment>
<feature type="transmembrane region" description="Helical" evidence="5">
    <location>
        <begin position="12"/>
        <end position="34"/>
    </location>
</feature>
<gene>
    <name evidence="6" type="ORF">P43SY_009314</name>
</gene>
<organism evidence="6 7">
    <name type="scientific">Pythium insidiosum</name>
    <name type="common">Pythiosis disease agent</name>
    <dbReference type="NCBI Taxonomy" id="114742"/>
    <lineage>
        <taxon>Eukaryota</taxon>
        <taxon>Sar</taxon>
        <taxon>Stramenopiles</taxon>
        <taxon>Oomycota</taxon>
        <taxon>Peronosporomycetes</taxon>
        <taxon>Pythiales</taxon>
        <taxon>Pythiaceae</taxon>
        <taxon>Pythium</taxon>
    </lineage>
</organism>
<dbReference type="AlphaFoldDB" id="A0AAD5LIZ1"/>
<evidence type="ECO:0000256" key="4">
    <source>
        <dbReference type="ARBA" id="ARBA00023136"/>
    </source>
</evidence>
<evidence type="ECO:0000313" key="7">
    <source>
        <dbReference type="Proteomes" id="UP001209570"/>
    </source>
</evidence>
<evidence type="ECO:0000256" key="2">
    <source>
        <dbReference type="ARBA" id="ARBA00022692"/>
    </source>
</evidence>
<evidence type="ECO:0000313" key="6">
    <source>
        <dbReference type="EMBL" id="KAJ0399733.1"/>
    </source>
</evidence>
<keyword evidence="4 5" id="KW-0472">Membrane</keyword>
<evidence type="ECO:0000256" key="3">
    <source>
        <dbReference type="ARBA" id="ARBA00022989"/>
    </source>
</evidence>
<proteinExistence type="predicted"/>
<sequence length="217" mass="24691">MGDSCAELCAGSVLFIFNGVDIVCGTALTVYALYLGLNHFAPEWLYVPILVVGGVMVVMAAMSWCGASYHSCAPCLSLSSYLLIVLALMELVLAIVIFTQGPAINRFLREHQADLKLTDDELRRFEESKFAPAYMLLGLFTMEVLRFCCSSEYNRARDRRKYQYRSLGALKDLDDNLLNVRKEHEVSSKYAELRDKYKHKYRPRDDDEPSERSTLFV</sequence>
<keyword evidence="7" id="KW-1185">Reference proteome</keyword>